<evidence type="ECO:0000313" key="1">
    <source>
        <dbReference type="EMBL" id="OOV87057.1"/>
    </source>
</evidence>
<dbReference type="RefSeq" id="WP_078319408.1">
    <property type="nucleotide sequence ID" value="NZ_FXTS01000003.1"/>
</dbReference>
<reference evidence="1" key="1">
    <citation type="submission" date="2017-02" db="EMBL/GenBank/DDBJ databases">
        <title>Draft Genome Sequence of the Salt Water Bacterium Oceanospirillum linum ATCC 11336.</title>
        <authorList>
            <person name="Trachtenberg A.M."/>
            <person name="Carney J.G."/>
            <person name="Linnane J.D."/>
            <person name="Rheaume B.A."/>
            <person name="Pitts N.L."/>
            <person name="Mykles D.L."/>
            <person name="Maclea K.S."/>
        </authorList>
    </citation>
    <scope>NUCLEOTIDE SEQUENCE [LARGE SCALE GENOMIC DNA]</scope>
    <source>
        <strain evidence="1">ATCC 11336</strain>
    </source>
</reference>
<comment type="caution">
    <text evidence="1">The sequence shown here is derived from an EMBL/GenBank/DDBJ whole genome shotgun (WGS) entry which is preliminary data.</text>
</comment>
<keyword evidence="2" id="KW-1185">Reference proteome</keyword>
<gene>
    <name evidence="1" type="ORF">BTA35_0208600</name>
</gene>
<dbReference type="STRING" id="966.BTA35_0208600"/>
<name>A0A1T1HBF3_OCELI</name>
<evidence type="ECO:0000313" key="2">
    <source>
        <dbReference type="Proteomes" id="UP000190064"/>
    </source>
</evidence>
<protein>
    <submittedName>
        <fullName evidence="1">Uncharacterized protein</fullName>
    </submittedName>
</protein>
<dbReference type="AlphaFoldDB" id="A0A1T1HBF3"/>
<sequence length="100" mass="11706">MAIQHQAGICWIKEDQWQRFLEVTEDADMLENDWHDWVRKTEEMIETFSAKGIDVVKVPVDVEELISWCHEKERTVNSSSRAEYVTKLMTGQPLQGDTTH</sequence>
<accession>A0A1T1HBF3</accession>
<proteinExistence type="predicted"/>
<dbReference type="Proteomes" id="UP000190064">
    <property type="component" value="Unassembled WGS sequence"/>
</dbReference>
<organism evidence="1 2">
    <name type="scientific">Oceanospirillum linum</name>
    <dbReference type="NCBI Taxonomy" id="966"/>
    <lineage>
        <taxon>Bacteria</taxon>
        <taxon>Pseudomonadati</taxon>
        <taxon>Pseudomonadota</taxon>
        <taxon>Gammaproteobacteria</taxon>
        <taxon>Oceanospirillales</taxon>
        <taxon>Oceanospirillaceae</taxon>
        <taxon>Oceanospirillum</taxon>
    </lineage>
</organism>
<dbReference type="EMBL" id="MTSD02000003">
    <property type="protein sequence ID" value="OOV87057.1"/>
    <property type="molecule type" value="Genomic_DNA"/>
</dbReference>